<dbReference type="GO" id="GO:0005506">
    <property type="term" value="F:iron ion binding"/>
    <property type="evidence" value="ECO:0007669"/>
    <property type="project" value="InterPro"/>
</dbReference>
<keyword evidence="4" id="KW-0249">Electron transport</keyword>
<keyword evidence="2 6" id="KW-0349">Heme</keyword>
<keyword evidence="1" id="KW-0813">Transport</keyword>
<keyword evidence="3 7" id="KW-0479">Metal-binding</keyword>
<dbReference type="EMBL" id="QQAY01000003">
    <property type="protein sequence ID" value="RDI43989.1"/>
    <property type="molecule type" value="Genomic_DNA"/>
</dbReference>
<gene>
    <name evidence="10" type="ORF">DFR59_10351</name>
</gene>
<evidence type="ECO:0000256" key="5">
    <source>
        <dbReference type="ARBA" id="ARBA00023004"/>
    </source>
</evidence>
<evidence type="ECO:0000256" key="4">
    <source>
        <dbReference type="ARBA" id="ARBA00022982"/>
    </source>
</evidence>
<evidence type="ECO:0000256" key="6">
    <source>
        <dbReference type="PIRSR" id="PIRSR000025-1"/>
    </source>
</evidence>
<feature type="transmembrane region" description="Helical" evidence="8">
    <location>
        <begin position="6"/>
        <end position="29"/>
    </location>
</feature>
<evidence type="ECO:0000256" key="2">
    <source>
        <dbReference type="ARBA" id="ARBA00022617"/>
    </source>
</evidence>
<evidence type="ECO:0000313" key="11">
    <source>
        <dbReference type="Proteomes" id="UP000255326"/>
    </source>
</evidence>
<keyword evidence="11" id="KW-1185">Reference proteome</keyword>
<keyword evidence="8" id="KW-0812">Transmembrane</keyword>
<dbReference type="PANTHER" id="PTHR37823:SF2">
    <property type="entry name" value="CYTOCHROME C-550"/>
    <property type="match status" value="1"/>
</dbReference>
<dbReference type="Gene3D" id="1.10.760.10">
    <property type="entry name" value="Cytochrome c-like domain"/>
    <property type="match status" value="1"/>
</dbReference>
<dbReference type="Pfam" id="PF13442">
    <property type="entry name" value="Cytochrome_CBB3"/>
    <property type="match status" value="1"/>
</dbReference>
<feature type="binding site" description="covalent" evidence="6">
    <location>
        <position position="65"/>
    </location>
    <ligand>
        <name>heme c</name>
        <dbReference type="ChEBI" id="CHEBI:61717"/>
    </ligand>
</feature>
<dbReference type="GO" id="GO:0016020">
    <property type="term" value="C:membrane"/>
    <property type="evidence" value="ECO:0007669"/>
    <property type="project" value="InterPro"/>
</dbReference>
<comment type="caution">
    <text evidence="10">The sequence shown here is derived from an EMBL/GenBank/DDBJ whole genome shotgun (WGS) entry which is preliminary data.</text>
</comment>
<evidence type="ECO:0000256" key="7">
    <source>
        <dbReference type="PIRSR" id="PIRSR000025-2"/>
    </source>
</evidence>
<accession>A0A370GL35</accession>
<feature type="binding site" description="covalent" evidence="6">
    <location>
        <position position="62"/>
    </location>
    <ligand>
        <name>heme c</name>
        <dbReference type="ChEBI" id="CHEBI:61717"/>
    </ligand>
</feature>
<evidence type="ECO:0000256" key="3">
    <source>
        <dbReference type="ARBA" id="ARBA00022723"/>
    </source>
</evidence>
<evidence type="ECO:0000256" key="8">
    <source>
        <dbReference type="SAM" id="Phobius"/>
    </source>
</evidence>
<dbReference type="RefSeq" id="WP_114744891.1">
    <property type="nucleotide sequence ID" value="NZ_QQAY01000003.1"/>
</dbReference>
<dbReference type="PIRSF" id="PIRSF000025">
    <property type="entry name" value="Cytc_Bsub_c550"/>
    <property type="match status" value="1"/>
</dbReference>
<dbReference type="InterPro" id="IPR054780">
    <property type="entry name" value="Cytochro_C550_firm"/>
</dbReference>
<dbReference type="SUPFAM" id="SSF46626">
    <property type="entry name" value="Cytochrome c"/>
    <property type="match status" value="1"/>
</dbReference>
<sequence>MNRNPVVPFILIMVFGIGLIFFLSVKGLGDSDEVAKEKKGGEKTEQASSGEFDPKAYFQKTCASCHGQNYEGGFGPSLKGVGEKKSKAEIKKIITQGQGKMPPGLVQPENADQMAAWVSKIK</sequence>
<dbReference type="InterPro" id="IPR012218">
    <property type="entry name" value="Cyt_c_BACSU-c550-type"/>
</dbReference>
<dbReference type="Proteomes" id="UP000255326">
    <property type="component" value="Unassembled WGS sequence"/>
</dbReference>
<comment type="PTM">
    <text evidence="6">Binds 1 heme c group covalently per subunit.</text>
</comment>
<dbReference type="GO" id="GO:0009055">
    <property type="term" value="F:electron transfer activity"/>
    <property type="evidence" value="ECO:0007669"/>
    <property type="project" value="InterPro"/>
</dbReference>
<feature type="binding site" description="axial binding residue" evidence="7">
    <location>
        <position position="101"/>
    </location>
    <ligand>
        <name>heme c</name>
        <dbReference type="ChEBI" id="CHEBI:61717"/>
    </ligand>
    <ligandPart>
        <name>Fe</name>
        <dbReference type="ChEBI" id="CHEBI:18248"/>
    </ligandPart>
</feature>
<keyword evidence="8" id="KW-0472">Membrane</keyword>
<keyword evidence="5 7" id="KW-0408">Iron</keyword>
<proteinExistence type="predicted"/>
<dbReference type="GO" id="GO:0020037">
    <property type="term" value="F:heme binding"/>
    <property type="evidence" value="ECO:0007669"/>
    <property type="project" value="InterPro"/>
</dbReference>
<dbReference type="InterPro" id="IPR051811">
    <property type="entry name" value="Cytochrome_c550/c551-like"/>
</dbReference>
<organism evidence="10 11">
    <name type="scientific">Falsibacillus pallidus</name>
    <dbReference type="NCBI Taxonomy" id="493781"/>
    <lineage>
        <taxon>Bacteria</taxon>
        <taxon>Bacillati</taxon>
        <taxon>Bacillota</taxon>
        <taxon>Bacilli</taxon>
        <taxon>Bacillales</taxon>
        <taxon>Bacillaceae</taxon>
        <taxon>Falsibacillus</taxon>
    </lineage>
</organism>
<dbReference type="NCBIfam" id="NF045773">
    <property type="entry name" value="cytochro_C550"/>
    <property type="match status" value="1"/>
</dbReference>
<feature type="binding site" description="axial binding residue" evidence="7">
    <location>
        <position position="66"/>
    </location>
    <ligand>
        <name>heme c</name>
        <dbReference type="ChEBI" id="CHEBI:61717"/>
    </ligand>
    <ligandPart>
        <name>Fe</name>
        <dbReference type="ChEBI" id="CHEBI:18248"/>
    </ligandPart>
</feature>
<protein>
    <submittedName>
        <fullName evidence="10">Cytochrome c550</fullName>
    </submittedName>
</protein>
<feature type="domain" description="Cytochrome c" evidence="9">
    <location>
        <begin position="49"/>
        <end position="122"/>
    </location>
</feature>
<dbReference type="PANTHER" id="PTHR37823">
    <property type="entry name" value="CYTOCHROME C-553-LIKE"/>
    <property type="match status" value="1"/>
</dbReference>
<dbReference type="InterPro" id="IPR036909">
    <property type="entry name" value="Cyt_c-like_dom_sf"/>
</dbReference>
<keyword evidence="8" id="KW-1133">Transmembrane helix</keyword>
<evidence type="ECO:0000313" key="10">
    <source>
        <dbReference type="EMBL" id="RDI43989.1"/>
    </source>
</evidence>
<dbReference type="PROSITE" id="PS51007">
    <property type="entry name" value="CYTC"/>
    <property type="match status" value="1"/>
</dbReference>
<reference evidence="10 11" key="1">
    <citation type="submission" date="2018-07" db="EMBL/GenBank/DDBJ databases">
        <title>Genomic Encyclopedia of Type Strains, Phase IV (KMG-IV): sequencing the most valuable type-strain genomes for metagenomic binning, comparative biology and taxonomic classification.</title>
        <authorList>
            <person name="Goeker M."/>
        </authorList>
    </citation>
    <scope>NUCLEOTIDE SEQUENCE [LARGE SCALE GENOMIC DNA]</scope>
    <source>
        <strain evidence="10 11">DSM 25281</strain>
    </source>
</reference>
<evidence type="ECO:0000259" key="9">
    <source>
        <dbReference type="PROSITE" id="PS51007"/>
    </source>
</evidence>
<dbReference type="OrthoDB" id="7933886at2"/>
<dbReference type="AlphaFoldDB" id="A0A370GL35"/>
<name>A0A370GL35_9BACI</name>
<dbReference type="InterPro" id="IPR009056">
    <property type="entry name" value="Cyt_c-like_dom"/>
</dbReference>
<evidence type="ECO:0000256" key="1">
    <source>
        <dbReference type="ARBA" id="ARBA00022448"/>
    </source>
</evidence>